<organism evidence="5 6">
    <name type="scientific">Methanococcus vannielii (strain ATCC 35089 / DSM 1224 / JCM 13029 / OCM 148 / SB)</name>
    <dbReference type="NCBI Taxonomy" id="406327"/>
    <lineage>
        <taxon>Archaea</taxon>
        <taxon>Methanobacteriati</taxon>
        <taxon>Methanobacteriota</taxon>
        <taxon>Methanomada group</taxon>
        <taxon>Methanococci</taxon>
        <taxon>Methanococcales</taxon>
        <taxon>Methanococcaceae</taxon>
        <taxon>Methanococcus</taxon>
    </lineage>
</organism>
<dbReference type="GeneID" id="5325362"/>
<dbReference type="Pfam" id="PF01037">
    <property type="entry name" value="AsnC_trans_reg"/>
    <property type="match status" value="1"/>
</dbReference>
<keyword evidence="1" id="KW-0805">Transcription regulation</keyword>
<dbReference type="Pfam" id="PF13412">
    <property type="entry name" value="HTH_24"/>
    <property type="match status" value="1"/>
</dbReference>
<evidence type="ECO:0000256" key="3">
    <source>
        <dbReference type="ARBA" id="ARBA00023163"/>
    </source>
</evidence>
<dbReference type="AlphaFoldDB" id="A6UPE4"/>
<evidence type="ECO:0000256" key="2">
    <source>
        <dbReference type="ARBA" id="ARBA00023125"/>
    </source>
</evidence>
<dbReference type="GO" id="GO:0043565">
    <property type="term" value="F:sequence-specific DNA binding"/>
    <property type="evidence" value="ECO:0007669"/>
    <property type="project" value="InterPro"/>
</dbReference>
<dbReference type="EMBL" id="CP000742">
    <property type="protein sequence ID" value="ABR54366.1"/>
    <property type="molecule type" value="Genomic_DNA"/>
</dbReference>
<dbReference type="OrthoDB" id="6995at2157"/>
<dbReference type="SUPFAM" id="SSF54909">
    <property type="entry name" value="Dimeric alpha+beta barrel"/>
    <property type="match status" value="1"/>
</dbReference>
<dbReference type="InterPro" id="IPR050684">
    <property type="entry name" value="HTH-Siroheme_Decarb"/>
</dbReference>
<dbReference type="InterPro" id="IPR000485">
    <property type="entry name" value="AsnC-type_HTH_dom"/>
</dbReference>
<sequence>MDEKDMKILDFLIQDGRKPFTEIAKELNTSESSVRKRVKKMEEDGVIKGYSVMVDTPKMGYTVVAQTGFDTNPEDFLSVAQELCTFEEVKKVFTSTGDHMIMTEIWAKNGKELSEIIFNKLGKIKGIKKVCPAIILEQLK</sequence>
<dbReference type="STRING" id="406327.Mevan_0459"/>
<dbReference type="PRINTS" id="PR00033">
    <property type="entry name" value="HTHASNC"/>
</dbReference>
<dbReference type="InterPro" id="IPR011008">
    <property type="entry name" value="Dimeric_a/b-barrel"/>
</dbReference>
<dbReference type="SUPFAM" id="SSF46785">
    <property type="entry name" value="Winged helix' DNA-binding domain"/>
    <property type="match status" value="1"/>
</dbReference>
<dbReference type="InterPro" id="IPR019885">
    <property type="entry name" value="Tscrpt_reg_HTH_AsnC-type_CS"/>
</dbReference>
<dbReference type="HOGENOM" id="CLU_091233_5_4_2"/>
<reference evidence="5" key="1">
    <citation type="submission" date="2007-06" db="EMBL/GenBank/DDBJ databases">
        <title>Complete sequence of Methanococcus vannielii SB.</title>
        <authorList>
            <consortium name="US DOE Joint Genome Institute"/>
            <person name="Copeland A."/>
            <person name="Lucas S."/>
            <person name="Lapidus A."/>
            <person name="Barry K."/>
            <person name="Glavina del Rio T."/>
            <person name="Dalin E."/>
            <person name="Tice H."/>
            <person name="Pitluck S."/>
            <person name="Chain P."/>
            <person name="Malfatti S."/>
            <person name="Shin M."/>
            <person name="Vergez L."/>
            <person name="Schmutz J."/>
            <person name="Larimer F."/>
            <person name="Land M."/>
            <person name="Hauser L."/>
            <person name="Kyrpides N."/>
            <person name="Anderson I."/>
            <person name="Sieprawska-Lupa M."/>
            <person name="Whitman W.B."/>
            <person name="Richardson P."/>
        </authorList>
    </citation>
    <scope>NUCLEOTIDE SEQUENCE [LARGE SCALE GENOMIC DNA]</scope>
    <source>
        <strain evidence="5">SB</strain>
    </source>
</reference>
<dbReference type="InterPro" id="IPR019888">
    <property type="entry name" value="Tscrpt_reg_AsnC-like"/>
</dbReference>
<feature type="domain" description="HTH asnC-type" evidence="4">
    <location>
        <begin position="1"/>
        <end position="62"/>
    </location>
</feature>
<keyword evidence="2" id="KW-0238">DNA-binding</keyword>
<dbReference type="InterPro" id="IPR036388">
    <property type="entry name" value="WH-like_DNA-bd_sf"/>
</dbReference>
<dbReference type="PROSITE" id="PS00519">
    <property type="entry name" value="HTH_ASNC_1"/>
    <property type="match status" value="1"/>
</dbReference>
<dbReference type="Proteomes" id="UP000001107">
    <property type="component" value="Chromosome"/>
</dbReference>
<dbReference type="CDD" id="cd00090">
    <property type="entry name" value="HTH_ARSR"/>
    <property type="match status" value="1"/>
</dbReference>
<dbReference type="Gene3D" id="3.30.70.920">
    <property type="match status" value="1"/>
</dbReference>
<dbReference type="PROSITE" id="PS50956">
    <property type="entry name" value="HTH_ASNC_2"/>
    <property type="match status" value="1"/>
</dbReference>
<keyword evidence="6" id="KW-1185">Reference proteome</keyword>
<accession>A6UPE4</accession>
<gene>
    <name evidence="5" type="ordered locus">Mevan_0459</name>
</gene>
<evidence type="ECO:0000313" key="5">
    <source>
        <dbReference type="EMBL" id="ABR54366.1"/>
    </source>
</evidence>
<dbReference type="RefSeq" id="WP_011972269.1">
    <property type="nucleotide sequence ID" value="NC_009634.1"/>
</dbReference>
<dbReference type="SMART" id="SM00344">
    <property type="entry name" value="HTH_ASNC"/>
    <property type="match status" value="1"/>
</dbReference>
<evidence type="ECO:0000313" key="6">
    <source>
        <dbReference type="Proteomes" id="UP000001107"/>
    </source>
</evidence>
<name>A6UPE4_METVS</name>
<dbReference type="InterPro" id="IPR036390">
    <property type="entry name" value="WH_DNA-bd_sf"/>
</dbReference>
<dbReference type="KEGG" id="mvn:Mevan_0459"/>
<dbReference type="InterPro" id="IPR019887">
    <property type="entry name" value="Tscrpt_reg_AsnC/Lrp_C"/>
</dbReference>
<evidence type="ECO:0000259" key="4">
    <source>
        <dbReference type="PROSITE" id="PS50956"/>
    </source>
</evidence>
<keyword evidence="3" id="KW-0804">Transcription</keyword>
<dbReference type="Gene3D" id="1.10.10.10">
    <property type="entry name" value="Winged helix-like DNA-binding domain superfamily/Winged helix DNA-binding domain"/>
    <property type="match status" value="1"/>
</dbReference>
<protein>
    <submittedName>
        <fullName evidence="5">Transcriptional regulator, AsnC family</fullName>
    </submittedName>
</protein>
<proteinExistence type="predicted"/>
<dbReference type="PANTHER" id="PTHR43413:SF7">
    <property type="entry name" value="HTH-TYPE TRANSCRIPTIONAL REGULATOR PTR2"/>
    <property type="match status" value="1"/>
</dbReference>
<dbReference type="eggNOG" id="arCOG01580">
    <property type="taxonomic scope" value="Archaea"/>
</dbReference>
<evidence type="ECO:0000256" key="1">
    <source>
        <dbReference type="ARBA" id="ARBA00023015"/>
    </source>
</evidence>
<dbReference type="InterPro" id="IPR011991">
    <property type="entry name" value="ArsR-like_HTH"/>
</dbReference>
<dbReference type="PANTHER" id="PTHR43413">
    <property type="entry name" value="TRANSCRIPTIONAL REGULATOR, ASNC FAMILY"/>
    <property type="match status" value="1"/>
</dbReference>